<keyword evidence="2" id="KW-1185">Reference proteome</keyword>
<dbReference type="InParanoid" id="A0A3N7H8Y2"/>
<reference evidence="1 2" key="1">
    <citation type="journal article" date="2006" name="Science">
        <title>The genome of black cottonwood, Populus trichocarpa (Torr. &amp; Gray).</title>
        <authorList>
            <person name="Tuskan G.A."/>
            <person name="Difazio S."/>
            <person name="Jansson S."/>
            <person name="Bohlmann J."/>
            <person name="Grigoriev I."/>
            <person name="Hellsten U."/>
            <person name="Putnam N."/>
            <person name="Ralph S."/>
            <person name="Rombauts S."/>
            <person name="Salamov A."/>
            <person name="Schein J."/>
            <person name="Sterck L."/>
            <person name="Aerts A."/>
            <person name="Bhalerao R.R."/>
            <person name="Bhalerao R.P."/>
            <person name="Blaudez D."/>
            <person name="Boerjan W."/>
            <person name="Brun A."/>
            <person name="Brunner A."/>
            <person name="Busov V."/>
            <person name="Campbell M."/>
            <person name="Carlson J."/>
            <person name="Chalot M."/>
            <person name="Chapman J."/>
            <person name="Chen G.L."/>
            <person name="Cooper D."/>
            <person name="Coutinho P.M."/>
            <person name="Couturier J."/>
            <person name="Covert S."/>
            <person name="Cronk Q."/>
            <person name="Cunningham R."/>
            <person name="Davis J."/>
            <person name="Degroeve S."/>
            <person name="Dejardin A."/>
            <person name="Depamphilis C."/>
            <person name="Detter J."/>
            <person name="Dirks B."/>
            <person name="Dubchak I."/>
            <person name="Duplessis S."/>
            <person name="Ehlting J."/>
            <person name="Ellis B."/>
            <person name="Gendler K."/>
            <person name="Goodstein D."/>
            <person name="Gribskov M."/>
            <person name="Grimwood J."/>
            <person name="Groover A."/>
            <person name="Gunter L."/>
            <person name="Hamberger B."/>
            <person name="Heinze B."/>
            <person name="Helariutta Y."/>
            <person name="Henrissat B."/>
            <person name="Holligan D."/>
            <person name="Holt R."/>
            <person name="Huang W."/>
            <person name="Islam-Faridi N."/>
            <person name="Jones S."/>
            <person name="Jones-Rhoades M."/>
            <person name="Jorgensen R."/>
            <person name="Joshi C."/>
            <person name="Kangasjarvi J."/>
            <person name="Karlsson J."/>
            <person name="Kelleher C."/>
            <person name="Kirkpatrick R."/>
            <person name="Kirst M."/>
            <person name="Kohler A."/>
            <person name="Kalluri U."/>
            <person name="Larimer F."/>
            <person name="Leebens-Mack J."/>
            <person name="Leple J.C."/>
            <person name="Locascio P."/>
            <person name="Lou Y."/>
            <person name="Lucas S."/>
            <person name="Martin F."/>
            <person name="Montanini B."/>
            <person name="Napoli C."/>
            <person name="Nelson D.R."/>
            <person name="Nelson C."/>
            <person name="Nieminen K."/>
            <person name="Nilsson O."/>
            <person name="Pereda V."/>
            <person name="Peter G."/>
            <person name="Philippe R."/>
            <person name="Pilate G."/>
            <person name="Poliakov A."/>
            <person name="Razumovskaya J."/>
            <person name="Richardson P."/>
            <person name="Rinaldi C."/>
            <person name="Ritland K."/>
            <person name="Rouze P."/>
            <person name="Ryaboy D."/>
            <person name="Schmutz J."/>
            <person name="Schrader J."/>
            <person name="Segerman B."/>
            <person name="Shin H."/>
            <person name="Siddiqui A."/>
            <person name="Sterky F."/>
            <person name="Terry A."/>
            <person name="Tsai C.J."/>
            <person name="Uberbacher E."/>
            <person name="Unneberg P."/>
            <person name="Vahala J."/>
            <person name="Wall K."/>
            <person name="Wessler S."/>
            <person name="Yang G."/>
            <person name="Yin T."/>
            <person name="Douglas C."/>
            <person name="Marra M."/>
            <person name="Sandberg G."/>
            <person name="Van de Peer Y."/>
            <person name="Rokhsar D."/>
        </authorList>
    </citation>
    <scope>NUCLEOTIDE SEQUENCE [LARGE SCALE GENOMIC DNA]</scope>
    <source>
        <strain evidence="2">cv. Nisqually</strain>
    </source>
</reference>
<sequence length="97" mass="11074">MHCNILIQLAVNSYRLVNMSILCSRCGNNRASSAPVHSCLEILGQASSMVGCCVVLSSYLLFQWKNLAKVKFQRKMTITFIWYCLEHLVNLKQLHLQ</sequence>
<dbReference type="EMBL" id="CM009299">
    <property type="protein sequence ID" value="RQO96504.1"/>
    <property type="molecule type" value="Genomic_DNA"/>
</dbReference>
<evidence type="ECO:0000313" key="1">
    <source>
        <dbReference type="EMBL" id="RQO96504.1"/>
    </source>
</evidence>
<protein>
    <submittedName>
        <fullName evidence="1">Uncharacterized protein</fullName>
    </submittedName>
</protein>
<dbReference type="Proteomes" id="UP000006729">
    <property type="component" value="Chromosome 10"/>
</dbReference>
<organism evidence="1 2">
    <name type="scientific">Populus trichocarpa</name>
    <name type="common">Western balsam poplar</name>
    <name type="synonym">Populus balsamifera subsp. trichocarpa</name>
    <dbReference type="NCBI Taxonomy" id="3694"/>
    <lineage>
        <taxon>Eukaryota</taxon>
        <taxon>Viridiplantae</taxon>
        <taxon>Streptophyta</taxon>
        <taxon>Embryophyta</taxon>
        <taxon>Tracheophyta</taxon>
        <taxon>Spermatophyta</taxon>
        <taxon>Magnoliopsida</taxon>
        <taxon>eudicotyledons</taxon>
        <taxon>Gunneridae</taxon>
        <taxon>Pentapetalae</taxon>
        <taxon>rosids</taxon>
        <taxon>fabids</taxon>
        <taxon>Malpighiales</taxon>
        <taxon>Salicaceae</taxon>
        <taxon>Saliceae</taxon>
        <taxon>Populus</taxon>
    </lineage>
</organism>
<proteinExistence type="predicted"/>
<name>A0A3N7H8Y2_POPTR</name>
<gene>
    <name evidence="1" type="ORF">POPTR_010G099050</name>
</gene>
<dbReference type="AlphaFoldDB" id="A0A3N7H8Y2"/>
<evidence type="ECO:0000313" key="2">
    <source>
        <dbReference type="Proteomes" id="UP000006729"/>
    </source>
</evidence>
<accession>A0A3N7H8Y2</accession>